<organism evidence="2 3">
    <name type="scientific">Kutzneria chonburiensis</name>
    <dbReference type="NCBI Taxonomy" id="1483604"/>
    <lineage>
        <taxon>Bacteria</taxon>
        <taxon>Bacillati</taxon>
        <taxon>Actinomycetota</taxon>
        <taxon>Actinomycetes</taxon>
        <taxon>Pseudonocardiales</taxon>
        <taxon>Pseudonocardiaceae</taxon>
        <taxon>Kutzneria</taxon>
    </lineage>
</organism>
<name>A0ABV6N746_9PSEU</name>
<keyword evidence="3" id="KW-1185">Reference proteome</keyword>
<dbReference type="RefSeq" id="WP_273938325.1">
    <property type="nucleotide sequence ID" value="NZ_CP097263.1"/>
</dbReference>
<evidence type="ECO:0000313" key="3">
    <source>
        <dbReference type="Proteomes" id="UP001589810"/>
    </source>
</evidence>
<feature type="transmembrane region" description="Helical" evidence="1">
    <location>
        <begin position="43"/>
        <end position="67"/>
    </location>
</feature>
<proteinExistence type="predicted"/>
<evidence type="ECO:0000256" key="1">
    <source>
        <dbReference type="SAM" id="Phobius"/>
    </source>
</evidence>
<evidence type="ECO:0000313" key="2">
    <source>
        <dbReference type="EMBL" id="MFC0547826.1"/>
    </source>
</evidence>
<keyword evidence="1" id="KW-0472">Membrane</keyword>
<protein>
    <submittedName>
        <fullName evidence="2">Uncharacterized protein</fullName>
    </submittedName>
</protein>
<gene>
    <name evidence="2" type="ORF">ACFFH7_40405</name>
</gene>
<keyword evidence="1" id="KW-1133">Transmembrane helix</keyword>
<keyword evidence="1" id="KW-0812">Transmembrane</keyword>
<accession>A0ABV6N746</accession>
<sequence>MTTRRHRLLHVVMKMDQAGSAGYVVAALVTTPILLLISPLRHLMWLVGLVLGISGLALGLLGFLMAWGLTVSMTRNEEIPEHILRSVRMVSTRLPKA</sequence>
<comment type="caution">
    <text evidence="2">The sequence shown here is derived from an EMBL/GenBank/DDBJ whole genome shotgun (WGS) entry which is preliminary data.</text>
</comment>
<dbReference type="EMBL" id="JBHLUD010000015">
    <property type="protein sequence ID" value="MFC0547826.1"/>
    <property type="molecule type" value="Genomic_DNA"/>
</dbReference>
<reference evidence="2 3" key="1">
    <citation type="submission" date="2024-09" db="EMBL/GenBank/DDBJ databases">
        <authorList>
            <person name="Sun Q."/>
            <person name="Mori K."/>
        </authorList>
    </citation>
    <scope>NUCLEOTIDE SEQUENCE [LARGE SCALE GENOMIC DNA]</scope>
    <source>
        <strain evidence="2 3">TBRC 1432</strain>
    </source>
</reference>
<dbReference type="Proteomes" id="UP001589810">
    <property type="component" value="Unassembled WGS sequence"/>
</dbReference>
<feature type="transmembrane region" description="Helical" evidence="1">
    <location>
        <begin position="21"/>
        <end position="37"/>
    </location>
</feature>